<reference evidence="3" key="1">
    <citation type="submission" date="2016-08" db="EMBL/GenBank/DDBJ databases">
        <authorList>
            <person name="Varghese N."/>
            <person name="Submissions Spin"/>
        </authorList>
    </citation>
    <scope>NUCLEOTIDE SEQUENCE [LARGE SCALE GENOMIC DNA]</scope>
    <source>
        <strain evidence="3">CCBAU 57015</strain>
    </source>
</reference>
<name>A0A1C3U203_9HYPH</name>
<dbReference type="STRING" id="52131.GA0061100_101496"/>
<keyword evidence="3" id="KW-1185">Reference proteome</keyword>
<dbReference type="EMBL" id="FMAC01000001">
    <property type="protein sequence ID" value="SCB09432.1"/>
    <property type="molecule type" value="Genomic_DNA"/>
</dbReference>
<keyword evidence="1" id="KW-0732">Signal</keyword>
<evidence type="ECO:0000313" key="3">
    <source>
        <dbReference type="Proteomes" id="UP000186228"/>
    </source>
</evidence>
<dbReference type="OrthoDB" id="8453806at2"/>
<dbReference type="AlphaFoldDB" id="A0A1C3U203"/>
<feature type="chain" id="PRO_5008682650" description="Antifreeze protein" evidence="1">
    <location>
        <begin position="24"/>
        <end position="103"/>
    </location>
</feature>
<evidence type="ECO:0008006" key="4">
    <source>
        <dbReference type="Google" id="ProtNLM"/>
    </source>
</evidence>
<dbReference type="Proteomes" id="UP000186228">
    <property type="component" value="Unassembled WGS sequence"/>
</dbReference>
<evidence type="ECO:0000256" key="1">
    <source>
        <dbReference type="SAM" id="SignalP"/>
    </source>
</evidence>
<proteinExistence type="predicted"/>
<gene>
    <name evidence="2" type="ORF">GA0061100_101496</name>
</gene>
<sequence length="103" mass="11092">MTNLFAKAGIAAIIALGAISATAVTASANDFHPGIQEARYDHGHGRGRMCSPRLAVEKARDMGLRRARIDNVTPRRVVVEGFGRRGPDRVVFANAPGCPLIRR</sequence>
<organism evidence="2 3">
    <name type="scientific">Rhizobium hainanense</name>
    <dbReference type="NCBI Taxonomy" id="52131"/>
    <lineage>
        <taxon>Bacteria</taxon>
        <taxon>Pseudomonadati</taxon>
        <taxon>Pseudomonadota</taxon>
        <taxon>Alphaproteobacteria</taxon>
        <taxon>Hyphomicrobiales</taxon>
        <taxon>Rhizobiaceae</taxon>
        <taxon>Rhizobium/Agrobacterium group</taxon>
        <taxon>Rhizobium</taxon>
    </lineage>
</organism>
<feature type="signal peptide" evidence="1">
    <location>
        <begin position="1"/>
        <end position="23"/>
    </location>
</feature>
<dbReference type="RefSeq" id="WP_075851021.1">
    <property type="nucleotide sequence ID" value="NZ_FMAC01000001.1"/>
</dbReference>
<protein>
    <recommendedName>
        <fullName evidence="4">Antifreeze protein</fullName>
    </recommendedName>
</protein>
<accession>A0A1C3U203</accession>
<evidence type="ECO:0000313" key="2">
    <source>
        <dbReference type="EMBL" id="SCB09432.1"/>
    </source>
</evidence>